<dbReference type="Proteomes" id="UP001279410">
    <property type="component" value="Unassembled WGS sequence"/>
</dbReference>
<evidence type="ECO:0000256" key="16">
    <source>
        <dbReference type="ARBA" id="ARBA00023242"/>
    </source>
</evidence>
<reference evidence="21" key="1">
    <citation type="submission" date="2022-08" db="EMBL/GenBank/DDBJ databases">
        <title>Genome sequencing of akame (Lates japonicus).</title>
        <authorList>
            <person name="Hashiguchi Y."/>
            <person name="Takahashi H."/>
        </authorList>
    </citation>
    <scope>NUCLEOTIDE SEQUENCE</scope>
    <source>
        <strain evidence="21">Kochi</strain>
    </source>
</reference>
<evidence type="ECO:0000256" key="6">
    <source>
        <dbReference type="ARBA" id="ARBA00022692"/>
    </source>
</evidence>
<dbReference type="FunFam" id="1.20.1070.10:FF:000109">
    <property type="entry name" value="Leukotriene B4 receptor"/>
    <property type="match status" value="1"/>
</dbReference>
<feature type="transmembrane region" description="Helical" evidence="19">
    <location>
        <begin position="95"/>
        <end position="116"/>
    </location>
</feature>
<evidence type="ECO:0000313" key="21">
    <source>
        <dbReference type="EMBL" id="GLD58273.1"/>
    </source>
</evidence>
<dbReference type="Gene3D" id="3.30.420.10">
    <property type="entry name" value="Ribonuclease H-like superfamily/Ribonuclease H"/>
    <property type="match status" value="1"/>
</dbReference>
<dbReference type="PROSITE" id="PS00237">
    <property type="entry name" value="G_PROTEIN_RECEP_F1_1"/>
    <property type="match status" value="1"/>
</dbReference>
<evidence type="ECO:0000256" key="3">
    <source>
        <dbReference type="ARBA" id="ARBA00008866"/>
    </source>
</evidence>
<keyword evidence="22" id="KW-1185">Reference proteome</keyword>
<dbReference type="Gene3D" id="3.30.70.330">
    <property type="match status" value="3"/>
</dbReference>
<dbReference type="SMART" id="SM00360">
    <property type="entry name" value="RRM"/>
    <property type="match status" value="3"/>
</dbReference>
<dbReference type="SUPFAM" id="SSF81321">
    <property type="entry name" value="Family A G protein-coupled receptor-like"/>
    <property type="match status" value="1"/>
</dbReference>
<keyword evidence="12 18" id="KW-0675">Receptor</keyword>
<dbReference type="FunFam" id="3.30.70.330:FF:000041">
    <property type="entry name" value="Epithelial splicing regulatory protein 1"/>
    <property type="match status" value="1"/>
</dbReference>
<feature type="non-terminal residue" evidence="21">
    <location>
        <position position="1"/>
    </location>
</feature>
<dbReference type="InterPro" id="IPR050666">
    <property type="entry name" value="ESRP"/>
</dbReference>
<feature type="transmembrane region" description="Helical" evidence="19">
    <location>
        <begin position="190"/>
        <end position="212"/>
    </location>
</feature>
<dbReference type="GO" id="GO:0005634">
    <property type="term" value="C:nucleus"/>
    <property type="evidence" value="ECO:0007669"/>
    <property type="project" value="UniProtKB-SubCell"/>
</dbReference>
<dbReference type="GO" id="GO:0005886">
    <property type="term" value="C:plasma membrane"/>
    <property type="evidence" value="ECO:0007669"/>
    <property type="project" value="UniProtKB-SubCell"/>
</dbReference>
<evidence type="ECO:0000256" key="13">
    <source>
        <dbReference type="ARBA" id="ARBA00023180"/>
    </source>
</evidence>
<comment type="subcellular location">
    <subcellularLocation>
        <location evidence="2">Cell membrane</location>
        <topology evidence="2">Multi-pass membrane protein</topology>
    </subcellularLocation>
    <subcellularLocation>
        <location evidence="1">Nucleus</location>
    </subcellularLocation>
</comment>
<evidence type="ECO:0000256" key="15">
    <source>
        <dbReference type="ARBA" id="ARBA00023224"/>
    </source>
</evidence>
<keyword evidence="14" id="KW-0508">mRNA splicing</keyword>
<evidence type="ECO:0000256" key="18">
    <source>
        <dbReference type="RuleBase" id="RU000688"/>
    </source>
</evidence>
<keyword evidence="5" id="KW-0507">mRNA processing</keyword>
<keyword evidence="9 19" id="KW-1133">Transmembrane helix</keyword>
<dbReference type="GO" id="GO:1904888">
    <property type="term" value="P:cranial skeletal system development"/>
    <property type="evidence" value="ECO:0007669"/>
    <property type="project" value="UniProtKB-ARBA"/>
</dbReference>
<dbReference type="CDD" id="cd12742">
    <property type="entry name" value="RRM3_ESRP1_ESRP2"/>
    <property type="match status" value="1"/>
</dbReference>
<organism evidence="21 22">
    <name type="scientific">Lates japonicus</name>
    <name type="common">Japanese lates</name>
    <dbReference type="NCBI Taxonomy" id="270547"/>
    <lineage>
        <taxon>Eukaryota</taxon>
        <taxon>Metazoa</taxon>
        <taxon>Chordata</taxon>
        <taxon>Craniata</taxon>
        <taxon>Vertebrata</taxon>
        <taxon>Euteleostomi</taxon>
        <taxon>Actinopterygii</taxon>
        <taxon>Neopterygii</taxon>
        <taxon>Teleostei</taxon>
        <taxon>Neoteleostei</taxon>
        <taxon>Acanthomorphata</taxon>
        <taxon>Carangaria</taxon>
        <taxon>Carangaria incertae sedis</taxon>
        <taxon>Centropomidae</taxon>
        <taxon>Lates</taxon>
    </lineage>
</organism>
<evidence type="ECO:0000256" key="5">
    <source>
        <dbReference type="ARBA" id="ARBA00022664"/>
    </source>
</evidence>
<evidence type="ECO:0000256" key="7">
    <source>
        <dbReference type="ARBA" id="ARBA00022737"/>
    </source>
</evidence>
<feature type="transmembrane region" description="Helical" evidence="19">
    <location>
        <begin position="20"/>
        <end position="48"/>
    </location>
</feature>
<dbReference type="InterPro" id="IPR036397">
    <property type="entry name" value="RNaseH_sf"/>
</dbReference>
<evidence type="ECO:0000256" key="12">
    <source>
        <dbReference type="ARBA" id="ARBA00023170"/>
    </source>
</evidence>
<evidence type="ECO:0000256" key="11">
    <source>
        <dbReference type="ARBA" id="ARBA00023136"/>
    </source>
</evidence>
<keyword evidence="4" id="KW-1003">Cell membrane</keyword>
<dbReference type="AlphaFoldDB" id="A0AAD3MNV6"/>
<evidence type="ECO:0000256" key="8">
    <source>
        <dbReference type="ARBA" id="ARBA00022884"/>
    </source>
</evidence>
<dbReference type="PROSITE" id="PS50262">
    <property type="entry name" value="G_PROTEIN_RECEP_F1_2"/>
    <property type="match status" value="1"/>
</dbReference>
<comment type="similarity">
    <text evidence="3">Belongs to the ESRP family.</text>
</comment>
<evidence type="ECO:0000256" key="2">
    <source>
        <dbReference type="ARBA" id="ARBA00004651"/>
    </source>
</evidence>
<feature type="transmembrane region" description="Helical" evidence="19">
    <location>
        <begin position="224"/>
        <end position="253"/>
    </location>
</feature>
<dbReference type="FunFam" id="3.30.70.330:FF:000056">
    <property type="entry name" value="epithelial splicing regulatory protein 1 isoform X1"/>
    <property type="match status" value="1"/>
</dbReference>
<evidence type="ECO:0000256" key="1">
    <source>
        <dbReference type="ARBA" id="ARBA00004123"/>
    </source>
</evidence>
<comment type="caution">
    <text evidence="21">The sequence shown here is derived from an EMBL/GenBank/DDBJ whole genome shotgun (WGS) entry which is preliminary data.</text>
</comment>
<dbReference type="InterPro" id="IPR000504">
    <property type="entry name" value="RRM_dom"/>
</dbReference>
<dbReference type="GO" id="GO:0008380">
    <property type="term" value="P:RNA splicing"/>
    <property type="evidence" value="ECO:0007669"/>
    <property type="project" value="UniProtKB-KW"/>
</dbReference>
<dbReference type="Pfam" id="PF00001">
    <property type="entry name" value="7tm_1"/>
    <property type="match status" value="1"/>
</dbReference>
<feature type="transmembrane region" description="Helical" evidence="19">
    <location>
        <begin position="136"/>
        <end position="156"/>
    </location>
</feature>
<dbReference type="InterPro" id="IPR000276">
    <property type="entry name" value="GPCR_Rhodpsn"/>
</dbReference>
<keyword evidence="13" id="KW-0325">Glycoprotein</keyword>
<dbReference type="GO" id="GO:0006397">
    <property type="term" value="P:mRNA processing"/>
    <property type="evidence" value="ECO:0007669"/>
    <property type="project" value="UniProtKB-KW"/>
</dbReference>
<protein>
    <submittedName>
        <fullName evidence="21">Epithelial splicing regulatory protein 2-like isoform X3</fullName>
    </submittedName>
</protein>
<evidence type="ECO:0000256" key="9">
    <source>
        <dbReference type="ARBA" id="ARBA00022989"/>
    </source>
</evidence>
<name>A0AAD3MNV6_LATJO</name>
<dbReference type="InterPro" id="IPR035979">
    <property type="entry name" value="RBD_domain_sf"/>
</dbReference>
<sequence>MNHSVVLSSSEEMAPEEFEGGTAVACVILGLSFLIGAPGNLLVIWTILRHVKQRSHTVVLILHLAAADLLVLITLPLWIYSLVHSWVFGEASCKAMVYMINACMYSSVFLITLMSVERFVAVRYPFASADWKRKKALNKVLLTLWIAAFLFSIPVIPTQVVGTEAGEEHCLYRLYTSVTQELVCVLLETLVGYILPFSILVVCYGCLCSRITKMTFKSKRKSTVLIASIVVVFAICWTPHHIGNILSLIILAIEESFRDTAESLENVRSTMSFIAGAMVFISSTVNPILYMFAARSFRSSVHDTGIQKLFRHISSTSPGEGTREVSFFLPLWSLMASHSDTLVVFFGATAGANGGKLGSDEREIILLVWQIVDLHEKKVGKLHRCLVKPDTLELTDQCKEETGLTLDDIVKAEPLDKVLQQFQQSVSSEVKCLGRSSCTLCVNSPLIIRQALHPEASKKNLVLPECFFSFVDVRKEFHKCCPNAGPVEKLTLTSMLECVGLPAVSEQLVGVREVKSMVQLTLCILAEPYNHKFSCVETVKYKFDSGTCSKTEPVDSETVIRARGLPWQSSDQDIARFFKGLNIAKGGVALCLNAQGRRNGEALVRFINSEHRDLALERHKHHMGSRYIEVYKATGEEFLKIAGGTSNEVAQFLSKENQVIIRMRGLPFTATPQEVLSFLGPESPVTDGSEGLLFVKYPDGRPTGDAFVLFSCEEYAQNALKKHKQILGKRYIELFRSTAAEVQQVLNRYMSTPLITTLPPSPIMPVPVLTTPPFLPAASSTRDCVRLRGLPYTAGIEDILEFMGEHTVDIKPHGVHMVLNQQGRPSGDAFIQMKSPDKAFMVAQKCHKKTMKDRYVEVFQCSTEEMSIVLMGGTLNRSGLSPPPCKLPCLSPPTAYAAFPTPPAILSEAALYQPPLLAAPRPPQTTTHSPAHTLAYYPPQPHLYMNMNMNYTAYYPSPPVSPSTVSYFAAPPGAVAAAVAAQPHHAAAAATPVLPQPGALVRMQGLPYNTGVKDILSFFQGYQLQP</sequence>
<dbReference type="SUPFAM" id="SSF54928">
    <property type="entry name" value="RNA-binding domain, RBD"/>
    <property type="match status" value="3"/>
</dbReference>
<dbReference type="SUPFAM" id="SSF53098">
    <property type="entry name" value="Ribonuclease H-like"/>
    <property type="match status" value="1"/>
</dbReference>
<dbReference type="CDD" id="cd14975">
    <property type="entry name" value="7tmA_LTB4R"/>
    <property type="match status" value="1"/>
</dbReference>
<comment type="function">
    <text evidence="17">mRNA splicing factor that regulates the formation of epithelial cell-specific isoforms. Specifically regulates the expression of FGFR2-IIIb, an epithelial cell-specific isoform of fgfr2. Acts by directly binding specific sequences in mRNAs. Binds the GU-rich sequence motifs in the ISE/ISS-3, a cis-element regulatory region present in the mRNA of fgfr2.</text>
</comment>
<dbReference type="PRINTS" id="PR00237">
    <property type="entry name" value="GPCRRHODOPSN"/>
</dbReference>
<dbReference type="FunFam" id="3.30.70.330:FF:000070">
    <property type="entry name" value="Epithelial splicing regulatory protein 1"/>
    <property type="match status" value="1"/>
</dbReference>
<dbReference type="InterPro" id="IPR017452">
    <property type="entry name" value="GPCR_Rhodpsn_7TM"/>
</dbReference>
<gene>
    <name evidence="21" type="ORF">AKAME5_001040600</name>
</gene>
<evidence type="ECO:0000256" key="10">
    <source>
        <dbReference type="ARBA" id="ARBA00023040"/>
    </source>
</evidence>
<keyword evidence="11 19" id="KW-0472">Membrane</keyword>
<evidence type="ECO:0000256" key="19">
    <source>
        <dbReference type="SAM" id="Phobius"/>
    </source>
</evidence>
<proteinExistence type="inferred from homology"/>
<keyword evidence="15 18" id="KW-0807">Transducer</keyword>
<evidence type="ECO:0000256" key="4">
    <source>
        <dbReference type="ARBA" id="ARBA00022475"/>
    </source>
</evidence>
<keyword evidence="10 18" id="KW-0297">G-protein coupled receptor</keyword>
<evidence type="ECO:0000256" key="17">
    <source>
        <dbReference type="ARBA" id="ARBA00055335"/>
    </source>
</evidence>
<evidence type="ECO:0000259" key="20">
    <source>
        <dbReference type="PROSITE" id="PS50262"/>
    </source>
</evidence>
<dbReference type="CDD" id="cd12740">
    <property type="entry name" value="RRM2_ESRP2"/>
    <property type="match status" value="1"/>
</dbReference>
<dbReference type="EMBL" id="BRZM01000033">
    <property type="protein sequence ID" value="GLD58273.1"/>
    <property type="molecule type" value="Genomic_DNA"/>
</dbReference>
<dbReference type="InterPro" id="IPR012677">
    <property type="entry name" value="Nucleotide-bd_a/b_plait_sf"/>
</dbReference>
<dbReference type="InterPro" id="IPR012337">
    <property type="entry name" value="RNaseH-like_sf"/>
</dbReference>
<dbReference type="Gene3D" id="1.20.1070.10">
    <property type="entry name" value="Rhodopsin 7-helix transmembrane proteins"/>
    <property type="match status" value="1"/>
</dbReference>
<feature type="transmembrane region" description="Helical" evidence="19">
    <location>
        <begin position="60"/>
        <end position="83"/>
    </location>
</feature>
<keyword evidence="6 18" id="KW-0812">Transmembrane</keyword>
<evidence type="ECO:0000256" key="14">
    <source>
        <dbReference type="ARBA" id="ARBA00023187"/>
    </source>
</evidence>
<dbReference type="PANTHER" id="PTHR13976">
    <property type="entry name" value="HETEROGENEOUS NUCLEAR RIBONUCLEOPROTEIN-RELATED"/>
    <property type="match status" value="1"/>
</dbReference>
<accession>A0AAD3MNV6</accession>
<dbReference type="GO" id="GO:0004974">
    <property type="term" value="F:leukotriene receptor activity"/>
    <property type="evidence" value="ECO:0007669"/>
    <property type="project" value="UniProtKB-ARBA"/>
</dbReference>
<keyword evidence="16" id="KW-0539">Nucleus</keyword>
<evidence type="ECO:0000313" key="22">
    <source>
        <dbReference type="Proteomes" id="UP001279410"/>
    </source>
</evidence>
<keyword evidence="8" id="KW-0694">RNA-binding</keyword>
<comment type="similarity">
    <text evidence="18">Belongs to the G-protein coupled receptor 1 family.</text>
</comment>
<keyword evidence="7" id="KW-0677">Repeat</keyword>
<dbReference type="GO" id="GO:0003723">
    <property type="term" value="F:RNA binding"/>
    <property type="evidence" value="ECO:0007669"/>
    <property type="project" value="UniProtKB-KW"/>
</dbReference>
<feature type="domain" description="G-protein coupled receptors family 1 profile" evidence="20">
    <location>
        <begin position="39"/>
        <end position="290"/>
    </location>
</feature>